<dbReference type="Proteomes" id="UP001597322">
    <property type="component" value="Unassembled WGS sequence"/>
</dbReference>
<evidence type="ECO:0000259" key="1">
    <source>
        <dbReference type="Pfam" id="PF13521"/>
    </source>
</evidence>
<keyword evidence="3" id="KW-1185">Reference proteome</keyword>
<dbReference type="Gene3D" id="3.40.50.300">
    <property type="entry name" value="P-loop containing nucleotide triphosphate hydrolases"/>
    <property type="match status" value="1"/>
</dbReference>
<dbReference type="RefSeq" id="WP_377399973.1">
    <property type="nucleotide sequence ID" value="NZ_JBHUEQ010000016.1"/>
</dbReference>
<evidence type="ECO:0000313" key="3">
    <source>
        <dbReference type="Proteomes" id="UP001597322"/>
    </source>
</evidence>
<organism evidence="2 3">
    <name type="scientific">Rhizobium helianthi</name>
    <dbReference type="NCBI Taxonomy" id="1132695"/>
    <lineage>
        <taxon>Bacteria</taxon>
        <taxon>Pseudomonadati</taxon>
        <taxon>Pseudomonadota</taxon>
        <taxon>Alphaproteobacteria</taxon>
        <taxon>Hyphomicrobiales</taxon>
        <taxon>Rhizobiaceae</taxon>
        <taxon>Rhizobium/Agrobacterium group</taxon>
        <taxon>Rhizobium</taxon>
    </lineage>
</organism>
<proteinExistence type="predicted"/>
<comment type="caution">
    <text evidence="2">The sequence shown here is derived from an EMBL/GenBank/DDBJ whole genome shotgun (WGS) entry which is preliminary data.</text>
</comment>
<dbReference type="Pfam" id="PF13521">
    <property type="entry name" value="AAA_28"/>
    <property type="match status" value="1"/>
</dbReference>
<feature type="domain" description="NadR/Ttd14 AAA" evidence="1">
    <location>
        <begin position="5"/>
        <end position="170"/>
    </location>
</feature>
<dbReference type="InterPro" id="IPR027417">
    <property type="entry name" value="P-loop_NTPase"/>
</dbReference>
<dbReference type="InterPro" id="IPR038727">
    <property type="entry name" value="NadR/Ttd14_AAA_dom"/>
</dbReference>
<gene>
    <name evidence="2" type="ORF">ACFSE1_09660</name>
</gene>
<accession>A0ABW4M5A4</accession>
<protein>
    <submittedName>
        <fullName evidence="2">AAA family ATPase</fullName>
    </submittedName>
</protein>
<sequence>MNRLIIISGCSGGGKSSLLLELSQRGYTIVEEPGRRIVSQELARQSTALPWIDLAAFARRAIRQSLEDLSRTKGLDGDVFFDRGLIDAANALCQSSAPDAEKREAQELCSLHRFHRTVFMTPPWPEIYHTDAERNHDLVTAVKEYESLRGFYPKLGYEPVALPRISIAQRADFVLTYLRANC</sequence>
<dbReference type="SUPFAM" id="SSF52540">
    <property type="entry name" value="P-loop containing nucleoside triphosphate hydrolases"/>
    <property type="match status" value="1"/>
</dbReference>
<reference evidence="3" key="1">
    <citation type="journal article" date="2019" name="Int. J. Syst. Evol. Microbiol.">
        <title>The Global Catalogue of Microorganisms (GCM) 10K type strain sequencing project: providing services to taxonomists for standard genome sequencing and annotation.</title>
        <authorList>
            <consortium name="The Broad Institute Genomics Platform"/>
            <consortium name="The Broad Institute Genome Sequencing Center for Infectious Disease"/>
            <person name="Wu L."/>
            <person name="Ma J."/>
        </authorList>
    </citation>
    <scope>NUCLEOTIDE SEQUENCE [LARGE SCALE GENOMIC DNA]</scope>
    <source>
        <strain evidence="3">CG52</strain>
    </source>
</reference>
<dbReference type="EMBL" id="JBHUEQ010000016">
    <property type="protein sequence ID" value="MFD1745725.1"/>
    <property type="molecule type" value="Genomic_DNA"/>
</dbReference>
<evidence type="ECO:0000313" key="2">
    <source>
        <dbReference type="EMBL" id="MFD1745725.1"/>
    </source>
</evidence>
<name>A0ABW4M5A4_9HYPH</name>